<dbReference type="EMBL" id="CP121694">
    <property type="protein sequence ID" value="WRO23290.1"/>
    <property type="molecule type" value="Genomic_DNA"/>
</dbReference>
<dbReference type="AlphaFoldDB" id="A0AAU0UQR1"/>
<name>A0AAU0UQR1_9FIRM</name>
<evidence type="ECO:0000256" key="2">
    <source>
        <dbReference type="ARBA" id="ARBA00023004"/>
    </source>
</evidence>
<dbReference type="InterPro" id="IPR017900">
    <property type="entry name" value="4Fe4S_Fe_S_CS"/>
</dbReference>
<evidence type="ECO:0000313" key="6">
    <source>
        <dbReference type="Proteomes" id="UP001329915"/>
    </source>
</evidence>
<keyword evidence="1" id="KW-0479">Metal-binding</keyword>
<dbReference type="PROSITE" id="PS51379">
    <property type="entry name" value="4FE4S_FER_2"/>
    <property type="match status" value="1"/>
</dbReference>
<dbReference type="Proteomes" id="UP001329915">
    <property type="component" value="Chromosome"/>
</dbReference>
<feature type="domain" description="4Fe-4S ferredoxin-type" evidence="4">
    <location>
        <begin position="453"/>
        <end position="482"/>
    </location>
</feature>
<reference evidence="5 6" key="1">
    <citation type="submission" date="2023-04" db="EMBL/GenBank/DDBJ databases">
        <authorList>
            <person name="Hsu D."/>
        </authorList>
    </citation>
    <scope>NUCLEOTIDE SEQUENCE [LARGE SCALE GENOMIC DNA]</scope>
    <source>
        <strain evidence="5 6">MK1</strain>
    </source>
</reference>
<gene>
    <name evidence="5" type="ORF">MFMK1_003147</name>
</gene>
<accession>A0AAU0UQR1</accession>
<dbReference type="GO" id="GO:0046872">
    <property type="term" value="F:metal ion binding"/>
    <property type="evidence" value="ECO:0007669"/>
    <property type="project" value="UniProtKB-KW"/>
</dbReference>
<keyword evidence="6" id="KW-1185">Reference proteome</keyword>
<proteinExistence type="predicted"/>
<evidence type="ECO:0000256" key="3">
    <source>
        <dbReference type="ARBA" id="ARBA00023014"/>
    </source>
</evidence>
<evidence type="ECO:0000256" key="1">
    <source>
        <dbReference type="ARBA" id="ARBA00022723"/>
    </source>
</evidence>
<protein>
    <recommendedName>
        <fullName evidence="4">4Fe-4S ferredoxin-type domain-containing protein</fullName>
    </recommendedName>
</protein>
<evidence type="ECO:0000313" key="5">
    <source>
        <dbReference type="EMBL" id="WRO23290.1"/>
    </source>
</evidence>
<dbReference type="InterPro" id="IPR017896">
    <property type="entry name" value="4Fe4S_Fe-S-bd"/>
</dbReference>
<dbReference type="KEGG" id="dbc:MFMK1_003147"/>
<keyword evidence="2" id="KW-0408">Iron</keyword>
<dbReference type="GO" id="GO:0051536">
    <property type="term" value="F:iron-sulfur cluster binding"/>
    <property type="evidence" value="ECO:0007669"/>
    <property type="project" value="UniProtKB-KW"/>
</dbReference>
<keyword evidence="3" id="KW-0411">Iron-sulfur</keyword>
<dbReference type="RefSeq" id="WP_366922672.1">
    <property type="nucleotide sequence ID" value="NZ_CP121694.1"/>
</dbReference>
<sequence>MSAKTGIFLCSCGGTLPVDGLIDEEGYQHWSHPALCTKKGEEFISKTLAASSLDKAVAGACSPLQHEDYFRSLMGDKFCGMANIREQAFWVTEDNSAAKEKARRLIRRQADSIGFSSSPVPLADFDKSVLIIGSDESAQEAVKTFAANDYKVIHVLSEDNQEDRQSHVRKYSGYRLIDFQGDVGDYRALIRKGDDEKEVHASAVVISPDVQYLLPMARNSKKVMGLKQYSGLSETIEKAVILIDYQHQSSPQAFQSALNTAEKLRAGGTEVYILAKNFQVSAGPDIEEVYGKLRRSGVKFVKYDLEPQIVQKQEQMLITVTDLTVAPLGPLEISTDLLLVAEQSVISDWHTLKVLKVEMPVGYDRKQGSRLYQGGIGTNRSGIYALYHGDFPTGANAHAVRAKVAVNAVNQLLADVSQSDAVQITAERLSSGYCARCLTCVRLCPHKAMVLDGRAKVNKRSCQSCGICAAECPAQAIAVPGTPTAAYAPAKGGSDN</sequence>
<dbReference type="Gene3D" id="3.30.70.20">
    <property type="match status" value="1"/>
</dbReference>
<dbReference type="SUPFAM" id="SSF54862">
    <property type="entry name" value="4Fe-4S ferredoxins"/>
    <property type="match status" value="1"/>
</dbReference>
<dbReference type="PROSITE" id="PS00198">
    <property type="entry name" value="4FE4S_FER_1"/>
    <property type="match status" value="1"/>
</dbReference>
<organism evidence="5 6">
    <name type="scientific">Metallumcola ferriviriculae</name>
    <dbReference type="NCBI Taxonomy" id="3039180"/>
    <lineage>
        <taxon>Bacteria</taxon>
        <taxon>Bacillati</taxon>
        <taxon>Bacillota</taxon>
        <taxon>Clostridia</taxon>
        <taxon>Neomoorellales</taxon>
        <taxon>Desulfitibacteraceae</taxon>
        <taxon>Metallumcola</taxon>
    </lineage>
</organism>
<evidence type="ECO:0000259" key="4">
    <source>
        <dbReference type="PROSITE" id="PS51379"/>
    </source>
</evidence>